<dbReference type="Pfam" id="PF12867">
    <property type="entry name" value="DinB_2"/>
    <property type="match status" value="1"/>
</dbReference>
<dbReference type="KEGG" id="far:ABE41_005750"/>
<dbReference type="EMBL" id="CP016761">
    <property type="protein sequence ID" value="ANX11504.1"/>
    <property type="molecule type" value="Genomic_DNA"/>
</dbReference>
<feature type="domain" description="DinB-like" evidence="1">
    <location>
        <begin position="25"/>
        <end position="144"/>
    </location>
</feature>
<dbReference type="SUPFAM" id="SSF109854">
    <property type="entry name" value="DinB/YfiT-like putative metalloenzymes"/>
    <property type="match status" value="1"/>
</dbReference>
<evidence type="ECO:0000313" key="3">
    <source>
        <dbReference type="Proteomes" id="UP000077412"/>
    </source>
</evidence>
<dbReference type="RefSeq" id="WP_066287394.1">
    <property type="nucleotide sequence ID" value="NZ_CP016761.1"/>
</dbReference>
<accession>A0A1B1Z292</accession>
<dbReference type="Gene3D" id="1.20.120.450">
    <property type="entry name" value="dinb family like domain"/>
    <property type="match status" value="1"/>
</dbReference>
<proteinExistence type="predicted"/>
<gene>
    <name evidence="2" type="ORF">ABE41_005750</name>
</gene>
<dbReference type="InterPro" id="IPR024775">
    <property type="entry name" value="DinB-like"/>
</dbReference>
<protein>
    <recommendedName>
        <fullName evidence="1">DinB-like domain-containing protein</fullName>
    </recommendedName>
</protein>
<organism evidence="2 3">
    <name type="scientific">Fictibacillus arsenicus</name>
    <dbReference type="NCBI Taxonomy" id="255247"/>
    <lineage>
        <taxon>Bacteria</taxon>
        <taxon>Bacillati</taxon>
        <taxon>Bacillota</taxon>
        <taxon>Bacilli</taxon>
        <taxon>Bacillales</taxon>
        <taxon>Fictibacillaceae</taxon>
        <taxon>Fictibacillus</taxon>
    </lineage>
</organism>
<evidence type="ECO:0000259" key="1">
    <source>
        <dbReference type="Pfam" id="PF12867"/>
    </source>
</evidence>
<dbReference type="STRING" id="255247.ABE41_005750"/>
<dbReference type="AlphaFoldDB" id="A0A1B1Z292"/>
<keyword evidence="3" id="KW-1185">Reference proteome</keyword>
<sequence>MDQRTILLRQMAANHNEPNWFVPIERALDELTPEQANEKNGISNSIWEIVNHLIFWNERYLSRFKGNPTSKKIESNDVTFHSENNQDWEKAKTQLYRVLTEWVSAVKDAEDDVFERSAHEDRHDPWYSVLANINIHNAYHIGQIVEIRKNNGNWNPKNGVH</sequence>
<name>A0A1B1Z292_9BACL</name>
<reference evidence="2 3" key="1">
    <citation type="submission" date="2016-08" db="EMBL/GenBank/DDBJ databases">
        <title>Complete genome sequence of Fictibacillus arsenicus G25-54, a strain with toxicity to nematodes and a potential arsenic-resistance activity.</title>
        <authorList>
            <person name="Zheng Z."/>
        </authorList>
    </citation>
    <scope>NUCLEOTIDE SEQUENCE [LARGE SCALE GENOMIC DNA]</scope>
    <source>
        <strain evidence="2 3">G25-54</strain>
    </source>
</reference>
<dbReference type="Proteomes" id="UP000077412">
    <property type="component" value="Chromosome"/>
</dbReference>
<dbReference type="InterPro" id="IPR034660">
    <property type="entry name" value="DinB/YfiT-like"/>
</dbReference>
<evidence type="ECO:0000313" key="2">
    <source>
        <dbReference type="EMBL" id="ANX11504.1"/>
    </source>
</evidence>